<comment type="similarity">
    <text evidence="2 12">Belongs to the ApbE family.</text>
</comment>
<evidence type="ECO:0000256" key="4">
    <source>
        <dbReference type="ARBA" id="ARBA00016337"/>
    </source>
</evidence>
<keyword evidence="5 12" id="KW-0285">Flavoprotein</keyword>
<dbReference type="InterPro" id="IPR024932">
    <property type="entry name" value="ApbE"/>
</dbReference>
<evidence type="ECO:0000256" key="10">
    <source>
        <dbReference type="ARBA" id="ARBA00031306"/>
    </source>
</evidence>
<keyword evidence="6 12" id="KW-0808">Transferase</keyword>
<comment type="catalytic activity">
    <reaction evidence="11 12">
        <text>L-threonyl-[protein] + FAD = FMN-L-threonyl-[protein] + AMP + H(+)</text>
        <dbReference type="Rhea" id="RHEA:36847"/>
        <dbReference type="Rhea" id="RHEA-COMP:11060"/>
        <dbReference type="Rhea" id="RHEA-COMP:11061"/>
        <dbReference type="ChEBI" id="CHEBI:15378"/>
        <dbReference type="ChEBI" id="CHEBI:30013"/>
        <dbReference type="ChEBI" id="CHEBI:57692"/>
        <dbReference type="ChEBI" id="CHEBI:74257"/>
        <dbReference type="ChEBI" id="CHEBI:456215"/>
        <dbReference type="EC" id="2.7.1.180"/>
    </reaction>
</comment>
<dbReference type="Proteomes" id="UP000614272">
    <property type="component" value="Unassembled WGS sequence"/>
</dbReference>
<dbReference type="PANTHER" id="PTHR30040:SF2">
    <property type="entry name" value="FAD:PROTEIN FMN TRANSFERASE"/>
    <property type="match status" value="1"/>
</dbReference>
<dbReference type="Gene3D" id="3.10.520.10">
    <property type="entry name" value="ApbE-like domains"/>
    <property type="match status" value="1"/>
</dbReference>
<protein>
    <recommendedName>
        <fullName evidence="4 12">FAD:protein FMN transferase</fullName>
        <ecNumber evidence="3 12">2.7.1.180</ecNumber>
    </recommendedName>
    <alternativeName>
        <fullName evidence="10 12">Flavin transferase</fullName>
    </alternativeName>
</protein>
<evidence type="ECO:0000256" key="9">
    <source>
        <dbReference type="ARBA" id="ARBA00022842"/>
    </source>
</evidence>
<evidence type="ECO:0000256" key="1">
    <source>
        <dbReference type="ARBA" id="ARBA00001946"/>
    </source>
</evidence>
<evidence type="ECO:0000256" key="8">
    <source>
        <dbReference type="ARBA" id="ARBA00022827"/>
    </source>
</evidence>
<keyword evidence="7 12" id="KW-0479">Metal-binding</keyword>
<keyword evidence="8 12" id="KW-0274">FAD</keyword>
<comment type="cofactor">
    <cofactor evidence="1">
        <name>Mg(2+)</name>
        <dbReference type="ChEBI" id="CHEBI:18420"/>
    </cofactor>
</comment>
<comment type="caution">
    <text evidence="13">The sequence shown here is derived from an EMBL/GenBank/DDBJ whole genome shotgun (WGS) entry which is preliminary data.</text>
</comment>
<dbReference type="EC" id="2.7.1.180" evidence="3 12"/>
<dbReference type="InterPro" id="IPR003374">
    <property type="entry name" value="ApbE-like_sf"/>
</dbReference>
<evidence type="ECO:0000256" key="2">
    <source>
        <dbReference type="ARBA" id="ARBA00008282"/>
    </source>
</evidence>
<evidence type="ECO:0000256" key="5">
    <source>
        <dbReference type="ARBA" id="ARBA00022630"/>
    </source>
</evidence>
<dbReference type="EMBL" id="BMGJ01000009">
    <property type="protein sequence ID" value="GGD68644.1"/>
    <property type="molecule type" value="Genomic_DNA"/>
</dbReference>
<keyword evidence="9 12" id="KW-0460">Magnesium</keyword>
<evidence type="ECO:0000313" key="13">
    <source>
        <dbReference type="EMBL" id="GGD68644.1"/>
    </source>
</evidence>
<reference evidence="14" key="1">
    <citation type="journal article" date="2019" name="Int. J. Syst. Evol. Microbiol.">
        <title>The Global Catalogue of Microorganisms (GCM) 10K type strain sequencing project: providing services to taxonomists for standard genome sequencing and annotation.</title>
        <authorList>
            <consortium name="The Broad Institute Genomics Platform"/>
            <consortium name="The Broad Institute Genome Sequencing Center for Infectious Disease"/>
            <person name="Wu L."/>
            <person name="Ma J."/>
        </authorList>
    </citation>
    <scope>NUCLEOTIDE SEQUENCE [LARGE SCALE GENOMIC DNA]</scope>
    <source>
        <strain evidence="14">CGMCC 1.12923</strain>
    </source>
</reference>
<evidence type="ECO:0000256" key="11">
    <source>
        <dbReference type="ARBA" id="ARBA00048540"/>
    </source>
</evidence>
<evidence type="ECO:0000256" key="12">
    <source>
        <dbReference type="PIRNR" id="PIRNR006268"/>
    </source>
</evidence>
<name>A0ABQ1RG28_9ALTE</name>
<sequence>MKPSPFQLNWQGDHFCGRFSAMASPCELLIDTTDKQLAGQLTALAFFEARRIEQKYSRYLSDNICSKINHSHGKSVIIDDETYRLLCFADSCYQLSDGLFDITSGVLRKVWKFDGSDRLPHAEEVEALLPLIGWPQVQFDQNSVTLPTGFELDFGGIGKEYAVDAVSKRCLELAPQVSVVVNFGGDIQVTRPRVNKQAWHIGIENPETEGDALRLIRITRGGLATSGDARRYLCKDGIRYSHILNPKTGNPVTDAPRSVTVAAEHCIQAGILATLALLNGKQAEEFLNQQGVMFWLQA</sequence>
<evidence type="ECO:0000313" key="14">
    <source>
        <dbReference type="Proteomes" id="UP000614272"/>
    </source>
</evidence>
<keyword evidence="14" id="KW-1185">Reference proteome</keyword>
<evidence type="ECO:0000256" key="7">
    <source>
        <dbReference type="ARBA" id="ARBA00022723"/>
    </source>
</evidence>
<evidence type="ECO:0000256" key="6">
    <source>
        <dbReference type="ARBA" id="ARBA00022679"/>
    </source>
</evidence>
<organism evidence="13 14">
    <name type="scientific">Lacimicrobium alkaliphilum</name>
    <dbReference type="NCBI Taxonomy" id="1526571"/>
    <lineage>
        <taxon>Bacteria</taxon>
        <taxon>Pseudomonadati</taxon>
        <taxon>Pseudomonadota</taxon>
        <taxon>Gammaproteobacteria</taxon>
        <taxon>Alteromonadales</taxon>
        <taxon>Alteromonadaceae</taxon>
        <taxon>Lacimicrobium</taxon>
    </lineage>
</organism>
<accession>A0ABQ1RG28</accession>
<dbReference type="Pfam" id="PF02424">
    <property type="entry name" value="ApbE"/>
    <property type="match status" value="1"/>
</dbReference>
<gene>
    <name evidence="13" type="ORF">GCM10011357_24650</name>
</gene>
<dbReference type="PIRSF" id="PIRSF006268">
    <property type="entry name" value="ApbE"/>
    <property type="match status" value="1"/>
</dbReference>
<dbReference type="PANTHER" id="PTHR30040">
    <property type="entry name" value="THIAMINE BIOSYNTHESIS LIPOPROTEIN APBE"/>
    <property type="match status" value="1"/>
</dbReference>
<dbReference type="SUPFAM" id="SSF143631">
    <property type="entry name" value="ApbE-like"/>
    <property type="match status" value="1"/>
</dbReference>
<dbReference type="GO" id="GO:0016740">
    <property type="term" value="F:transferase activity"/>
    <property type="evidence" value="ECO:0007669"/>
    <property type="project" value="UniProtKB-KW"/>
</dbReference>
<evidence type="ECO:0000256" key="3">
    <source>
        <dbReference type="ARBA" id="ARBA00011955"/>
    </source>
</evidence>
<proteinExistence type="inferred from homology"/>